<organism evidence="2">
    <name type="scientific">marine metagenome</name>
    <dbReference type="NCBI Taxonomy" id="408172"/>
    <lineage>
        <taxon>unclassified sequences</taxon>
        <taxon>metagenomes</taxon>
        <taxon>ecological metagenomes</taxon>
    </lineage>
</organism>
<proteinExistence type="predicted"/>
<dbReference type="PANTHER" id="PTHR12128">
    <property type="entry name" value="DIHYDRODIPICOLINATE SYNTHASE"/>
    <property type="match status" value="1"/>
</dbReference>
<gene>
    <name evidence="2" type="ORF">METZ01_LOCUS90059</name>
</gene>
<keyword evidence="1" id="KW-0456">Lyase</keyword>
<dbReference type="InterPro" id="IPR013785">
    <property type="entry name" value="Aldolase_TIM"/>
</dbReference>
<accession>A0A381VA05</accession>
<name>A0A381VA05_9ZZZZ</name>
<dbReference type="PIRSF" id="PIRSF001365">
    <property type="entry name" value="DHDPS"/>
    <property type="match status" value="1"/>
</dbReference>
<dbReference type="SMART" id="SM01130">
    <property type="entry name" value="DHDPS"/>
    <property type="match status" value="1"/>
</dbReference>
<protein>
    <recommendedName>
        <fullName evidence="3">Dihydrodipicolinate synthase</fullName>
    </recommendedName>
</protein>
<dbReference type="PRINTS" id="PR00146">
    <property type="entry name" value="DHPICSNTHASE"/>
</dbReference>
<dbReference type="AlphaFoldDB" id="A0A381VA05"/>
<evidence type="ECO:0000313" key="2">
    <source>
        <dbReference type="EMBL" id="SVA37205.1"/>
    </source>
</evidence>
<dbReference type="SUPFAM" id="SSF51569">
    <property type="entry name" value="Aldolase"/>
    <property type="match status" value="1"/>
</dbReference>
<evidence type="ECO:0008006" key="3">
    <source>
        <dbReference type="Google" id="ProtNLM"/>
    </source>
</evidence>
<sequence>MTISGVYAPVPTPFDDDGELDLVAWRGNLTRWMRTPLDGLVVLGSNGEAPLVDDDEAERLINVAREQLPSDRLLIAGTGRQATKNTIKACRRAAGAGADLVLVRTPSFFKGQLTTAAFIRHYTAVADACPVPVLLYNFSALTGVTLPLEAVATLSIHENIVGFKESGPDMSYVGDLVGLAPEGFAVLVGSAPTFFTSLMLGAAGGILALACVAPEECVRLYELVHAGRYDEARVLQGQLTPLAKLITSAHGIPGLKAALAHLGYVGGPPRAPFEPVGAEVSSDIARQLDRLAAVAPSVSDRAAGVALE</sequence>
<dbReference type="Pfam" id="PF00701">
    <property type="entry name" value="DHDPS"/>
    <property type="match status" value="1"/>
</dbReference>
<reference evidence="2" key="1">
    <citation type="submission" date="2018-05" db="EMBL/GenBank/DDBJ databases">
        <authorList>
            <person name="Lanie J.A."/>
            <person name="Ng W.-L."/>
            <person name="Kazmierczak K.M."/>
            <person name="Andrzejewski T.M."/>
            <person name="Davidsen T.M."/>
            <person name="Wayne K.J."/>
            <person name="Tettelin H."/>
            <person name="Glass J.I."/>
            <person name="Rusch D."/>
            <person name="Podicherti R."/>
            <person name="Tsui H.-C.T."/>
            <person name="Winkler M.E."/>
        </authorList>
    </citation>
    <scope>NUCLEOTIDE SEQUENCE</scope>
</reference>
<dbReference type="Gene3D" id="3.20.20.70">
    <property type="entry name" value="Aldolase class I"/>
    <property type="match status" value="1"/>
</dbReference>
<evidence type="ECO:0000256" key="1">
    <source>
        <dbReference type="ARBA" id="ARBA00023239"/>
    </source>
</evidence>
<dbReference type="EMBL" id="UINC01008259">
    <property type="protein sequence ID" value="SVA37205.1"/>
    <property type="molecule type" value="Genomic_DNA"/>
</dbReference>
<dbReference type="GO" id="GO:0008840">
    <property type="term" value="F:4-hydroxy-tetrahydrodipicolinate synthase activity"/>
    <property type="evidence" value="ECO:0007669"/>
    <property type="project" value="TreeGrafter"/>
</dbReference>
<dbReference type="CDD" id="cd00408">
    <property type="entry name" value="DHDPS-like"/>
    <property type="match status" value="1"/>
</dbReference>
<dbReference type="InterPro" id="IPR002220">
    <property type="entry name" value="DapA-like"/>
</dbReference>
<dbReference type="PANTHER" id="PTHR12128:SF66">
    <property type="entry name" value="4-HYDROXY-2-OXOGLUTARATE ALDOLASE, MITOCHONDRIAL"/>
    <property type="match status" value="1"/>
</dbReference>